<dbReference type="Proteomes" id="UP000199111">
    <property type="component" value="Unassembled WGS sequence"/>
</dbReference>
<accession>A0A1I3FRA8</accession>
<protein>
    <submittedName>
        <fullName evidence="2">Uncharacterized protein</fullName>
    </submittedName>
</protein>
<name>A0A1I3FRA8_9ACTN</name>
<keyword evidence="3" id="KW-1185">Reference proteome</keyword>
<evidence type="ECO:0000313" key="3">
    <source>
        <dbReference type="Proteomes" id="UP000199111"/>
    </source>
</evidence>
<evidence type="ECO:0000256" key="1">
    <source>
        <dbReference type="SAM" id="Phobius"/>
    </source>
</evidence>
<proteinExistence type="predicted"/>
<keyword evidence="1" id="KW-0812">Transmembrane</keyword>
<feature type="transmembrane region" description="Helical" evidence="1">
    <location>
        <begin position="170"/>
        <end position="200"/>
    </location>
</feature>
<organism evidence="2 3">
    <name type="scientific">Streptosporangium canum</name>
    <dbReference type="NCBI Taxonomy" id="324952"/>
    <lineage>
        <taxon>Bacteria</taxon>
        <taxon>Bacillati</taxon>
        <taxon>Actinomycetota</taxon>
        <taxon>Actinomycetes</taxon>
        <taxon>Streptosporangiales</taxon>
        <taxon>Streptosporangiaceae</taxon>
        <taxon>Streptosporangium</taxon>
    </lineage>
</organism>
<feature type="transmembrane region" description="Helical" evidence="1">
    <location>
        <begin position="87"/>
        <end position="105"/>
    </location>
</feature>
<dbReference type="AlphaFoldDB" id="A0A1I3FRA8"/>
<evidence type="ECO:0000313" key="2">
    <source>
        <dbReference type="EMBL" id="SFI13714.1"/>
    </source>
</evidence>
<feature type="transmembrane region" description="Helical" evidence="1">
    <location>
        <begin position="62"/>
        <end position="80"/>
    </location>
</feature>
<dbReference type="RefSeq" id="WP_143120761.1">
    <property type="nucleotide sequence ID" value="NZ_FOQY01000001.1"/>
</dbReference>
<keyword evidence="1" id="KW-0472">Membrane</keyword>
<dbReference type="EMBL" id="FOQY01000001">
    <property type="protein sequence ID" value="SFI13714.1"/>
    <property type="molecule type" value="Genomic_DNA"/>
</dbReference>
<feature type="transmembrane region" description="Helical" evidence="1">
    <location>
        <begin position="125"/>
        <end position="149"/>
    </location>
</feature>
<reference evidence="3" key="1">
    <citation type="submission" date="2016-10" db="EMBL/GenBank/DDBJ databases">
        <authorList>
            <person name="Varghese N."/>
            <person name="Submissions S."/>
        </authorList>
    </citation>
    <scope>NUCLEOTIDE SEQUENCE [LARGE SCALE GENOMIC DNA]</scope>
    <source>
        <strain evidence="3">CGMCC 4.2126</strain>
    </source>
</reference>
<gene>
    <name evidence="2" type="ORF">SAMN05216275_101318</name>
</gene>
<dbReference type="GeneID" id="96296202"/>
<keyword evidence="1" id="KW-1133">Transmembrane helix</keyword>
<feature type="transmembrane region" description="Helical" evidence="1">
    <location>
        <begin position="220"/>
        <end position="238"/>
    </location>
</feature>
<sequence length="253" mass="26213">MNDWPELSGIRDDIPPPPGPEVVRAVLMRSALDAAEAPAPAAPRPYRAWALLAMEARILHPALWLVSALVMAACVGFVLAKEDTAQLVLALAVPLIAAAGVAGSQGPEQDAAFEMVAVTPTSPRVVMLARMTLVLGYDLALALFASVVLSPLGSMDTGLTSLITAWLGPMAALSALTLLLSVCWSPTGAMGCALTVWGLYALTATDIPVPDGLRHLWTTSPATVGLALALTLAAVIATGTGEPIRRARATHRS</sequence>